<evidence type="ECO:0000313" key="6">
    <source>
        <dbReference type="Proteomes" id="UP000252008"/>
    </source>
</evidence>
<evidence type="ECO:0000313" key="5">
    <source>
        <dbReference type="EMBL" id="SRX80500.1"/>
    </source>
</evidence>
<keyword evidence="2" id="KW-0238">DNA-binding</keyword>
<dbReference type="SUPFAM" id="SSF46689">
    <property type="entry name" value="Homeodomain-like"/>
    <property type="match status" value="1"/>
</dbReference>
<organism evidence="5 6">
    <name type="scientific">Mycolicibacterium parafortuitum</name>
    <name type="common">Mycobacterium parafortuitum</name>
    <dbReference type="NCBI Taxonomy" id="39692"/>
    <lineage>
        <taxon>Bacteria</taxon>
        <taxon>Bacillati</taxon>
        <taxon>Actinomycetota</taxon>
        <taxon>Actinomycetes</taxon>
        <taxon>Mycobacteriales</taxon>
        <taxon>Mycobacteriaceae</taxon>
        <taxon>Mycolicibacterium</taxon>
    </lineage>
</organism>
<dbReference type="STRING" id="39692.BST38_23055"/>
<dbReference type="EMBL" id="UEGS01000001">
    <property type="protein sequence ID" value="SRX80500.1"/>
    <property type="molecule type" value="Genomic_DNA"/>
</dbReference>
<dbReference type="InterPro" id="IPR011075">
    <property type="entry name" value="TetR_C"/>
</dbReference>
<dbReference type="InterPro" id="IPR050109">
    <property type="entry name" value="HTH-type_TetR-like_transc_reg"/>
</dbReference>
<protein>
    <submittedName>
        <fullName evidence="5">TetR family transcriptional regulator [Nocardia brasiliensis ATCC]</fullName>
    </submittedName>
</protein>
<dbReference type="PANTHER" id="PTHR30055:SF148">
    <property type="entry name" value="TETR-FAMILY TRANSCRIPTIONAL REGULATOR"/>
    <property type="match status" value="1"/>
</dbReference>
<keyword evidence="1" id="KW-0805">Transcription regulation</keyword>
<evidence type="ECO:0000256" key="3">
    <source>
        <dbReference type="ARBA" id="ARBA00023163"/>
    </source>
</evidence>
<dbReference type="Pfam" id="PF16859">
    <property type="entry name" value="TetR_C_11"/>
    <property type="match status" value="1"/>
</dbReference>
<gene>
    <name evidence="5" type="ORF">MPP7335_02243</name>
</gene>
<dbReference type="Proteomes" id="UP000252008">
    <property type="component" value="Unassembled WGS sequence"/>
</dbReference>
<evidence type="ECO:0000256" key="1">
    <source>
        <dbReference type="ARBA" id="ARBA00023015"/>
    </source>
</evidence>
<dbReference type="GO" id="GO:0000976">
    <property type="term" value="F:transcription cis-regulatory region binding"/>
    <property type="evidence" value="ECO:0007669"/>
    <property type="project" value="TreeGrafter"/>
</dbReference>
<keyword evidence="3" id="KW-0804">Transcription</keyword>
<evidence type="ECO:0000256" key="2">
    <source>
        <dbReference type="ARBA" id="ARBA00023125"/>
    </source>
</evidence>
<dbReference type="AlphaFoldDB" id="A0A375YHD1"/>
<dbReference type="InterPro" id="IPR036271">
    <property type="entry name" value="Tet_transcr_reg_TetR-rel_C_sf"/>
</dbReference>
<dbReference type="RefSeq" id="WP_083145805.1">
    <property type="nucleotide sequence ID" value="NZ_MVID01000026.1"/>
</dbReference>
<feature type="domain" description="Tetracyclin repressor-like C-terminal" evidence="4">
    <location>
        <begin position="69"/>
        <end position="178"/>
    </location>
</feature>
<dbReference type="PANTHER" id="PTHR30055">
    <property type="entry name" value="HTH-TYPE TRANSCRIPTIONAL REGULATOR RUTR"/>
    <property type="match status" value="1"/>
</dbReference>
<reference evidence="5 6" key="1">
    <citation type="submission" date="2018-05" db="EMBL/GenBank/DDBJ databases">
        <authorList>
            <consortium name="IHU Genomes"/>
        </authorList>
    </citation>
    <scope>NUCLEOTIDE SEQUENCE [LARGE SCALE GENOMIC DNA]</scope>
    <source>
        <strain evidence="5 6">P7335</strain>
    </source>
</reference>
<dbReference type="SUPFAM" id="SSF48498">
    <property type="entry name" value="Tetracyclin repressor-like, C-terminal domain"/>
    <property type="match status" value="1"/>
</dbReference>
<dbReference type="Gene3D" id="1.10.357.10">
    <property type="entry name" value="Tetracycline Repressor, domain 2"/>
    <property type="match status" value="1"/>
</dbReference>
<sequence length="189" mass="20975">MSDTDGSQRAAAIEAALEEVQHWGVDRFRLEGVALRAKLSPDYLRQTWGSEEELIAEALMSYSRTMIELPDTGSLHGDLTALALALAGYLNEPMGRRISRMLVIDSKAEAVDPSTRGRFWTVRREMVEAIFRRAAERGELRDDVKPVVALQLLTSPLHTYALYSNDTIGPEYCRIIANLVTRAVGTGVP</sequence>
<dbReference type="InterPro" id="IPR009057">
    <property type="entry name" value="Homeodomain-like_sf"/>
</dbReference>
<keyword evidence="6" id="KW-1185">Reference proteome</keyword>
<dbReference type="GO" id="GO:0003700">
    <property type="term" value="F:DNA-binding transcription factor activity"/>
    <property type="evidence" value="ECO:0007669"/>
    <property type="project" value="TreeGrafter"/>
</dbReference>
<evidence type="ECO:0000259" key="4">
    <source>
        <dbReference type="Pfam" id="PF16859"/>
    </source>
</evidence>
<accession>A0A375YHD1</accession>
<proteinExistence type="predicted"/>
<name>A0A375YHD1_MYCPF</name>